<protein>
    <submittedName>
        <fullName evidence="2">GNAT family N-acetyltransferase</fullName>
    </submittedName>
</protein>
<feature type="domain" description="N-acetyltransferase" evidence="1">
    <location>
        <begin position="7"/>
        <end position="163"/>
    </location>
</feature>
<name>A0ABS2U4H1_9ACTN</name>
<dbReference type="InterPro" id="IPR000182">
    <property type="entry name" value="GNAT_dom"/>
</dbReference>
<dbReference type="InterPro" id="IPR016181">
    <property type="entry name" value="Acyl_CoA_acyltransferase"/>
</dbReference>
<dbReference type="Gene3D" id="3.40.630.30">
    <property type="match status" value="1"/>
</dbReference>
<dbReference type="CDD" id="cd04301">
    <property type="entry name" value="NAT_SF"/>
    <property type="match status" value="1"/>
</dbReference>
<dbReference type="PANTHER" id="PTHR43441:SF11">
    <property type="entry name" value="RIBOSOMAL-PROTEIN-SERINE ACETYLTRANSFERASE"/>
    <property type="match status" value="1"/>
</dbReference>
<organism evidence="2 3">
    <name type="scientific">Actinacidiphila acididurans</name>
    <dbReference type="NCBI Taxonomy" id="2784346"/>
    <lineage>
        <taxon>Bacteria</taxon>
        <taxon>Bacillati</taxon>
        <taxon>Actinomycetota</taxon>
        <taxon>Actinomycetes</taxon>
        <taxon>Kitasatosporales</taxon>
        <taxon>Streptomycetaceae</taxon>
        <taxon>Actinacidiphila</taxon>
    </lineage>
</organism>
<proteinExistence type="predicted"/>
<dbReference type="PANTHER" id="PTHR43441">
    <property type="entry name" value="RIBOSOMAL-PROTEIN-SERINE ACETYLTRANSFERASE"/>
    <property type="match status" value="1"/>
</dbReference>
<accession>A0ABS2U4H1</accession>
<comment type="caution">
    <text evidence="2">The sequence shown here is derived from an EMBL/GenBank/DDBJ whole genome shotgun (WGS) entry which is preliminary data.</text>
</comment>
<evidence type="ECO:0000259" key="1">
    <source>
        <dbReference type="PROSITE" id="PS51186"/>
    </source>
</evidence>
<keyword evidence="3" id="KW-1185">Reference proteome</keyword>
<dbReference type="RefSeq" id="WP_205361630.1">
    <property type="nucleotide sequence ID" value="NZ_JADKYB010000022.1"/>
</dbReference>
<dbReference type="EMBL" id="JADKYB010000022">
    <property type="protein sequence ID" value="MBM9509033.1"/>
    <property type="molecule type" value="Genomic_DNA"/>
</dbReference>
<dbReference type="SUPFAM" id="SSF55729">
    <property type="entry name" value="Acyl-CoA N-acyltransferases (Nat)"/>
    <property type="match status" value="1"/>
</dbReference>
<gene>
    <name evidence="2" type="ORF">ITX44_31715</name>
</gene>
<reference evidence="2 3" key="1">
    <citation type="submission" date="2021-01" db="EMBL/GenBank/DDBJ databases">
        <title>Streptomyces acididurans sp. nov., isolated from a peat swamp forest soil.</title>
        <authorList>
            <person name="Chantavorakit T."/>
            <person name="Duangmal K."/>
        </authorList>
    </citation>
    <scope>NUCLEOTIDE SEQUENCE [LARGE SCALE GENOMIC DNA]</scope>
    <source>
        <strain evidence="2 3">KK5PA1</strain>
    </source>
</reference>
<evidence type="ECO:0000313" key="3">
    <source>
        <dbReference type="Proteomes" id="UP000749040"/>
    </source>
</evidence>
<sequence length="179" mass="19214">MIRGAKIGLRARQLTDVPVLHAEFYEDVAAQARANPRPWVPIPVSSGHSPFAVQEPSDTVAQFSVVDLESGALAGMASLWGVDSHNRSAHLGLSLLSAFRGRGLGTDIVRVLCEYGFAVRGLQRLQVDTVSDNAPMIAAATRAGFAPEGTLRRAAWIYGTFADLVILGLLSEEWASSRE</sequence>
<evidence type="ECO:0000313" key="2">
    <source>
        <dbReference type="EMBL" id="MBM9509033.1"/>
    </source>
</evidence>
<dbReference type="Proteomes" id="UP000749040">
    <property type="component" value="Unassembled WGS sequence"/>
</dbReference>
<dbReference type="Pfam" id="PF13302">
    <property type="entry name" value="Acetyltransf_3"/>
    <property type="match status" value="1"/>
</dbReference>
<dbReference type="InterPro" id="IPR051908">
    <property type="entry name" value="Ribosomal_N-acetyltransferase"/>
</dbReference>
<dbReference type="PROSITE" id="PS51186">
    <property type="entry name" value="GNAT"/>
    <property type="match status" value="1"/>
</dbReference>